<name>A0ABY7JR57_9FIRM</name>
<evidence type="ECO:0000313" key="3">
    <source>
        <dbReference type="Proteomes" id="UP001164187"/>
    </source>
</evidence>
<sequence>MSTLIALGIGTGICCGIWAAISAIPGLGLVTWIGFAGCTAYFASGKHGVEGMKTAVFSTFSGLISAIVAMFISGLAPNVVVLSFLMTGIISATMCFQAKAKALWFIPGAFMGCFTSFGAASMGLNLFGPDIIRVITSLLCGAVLAFSCDKLGDLIFKKFGKPEIV</sequence>
<gene>
    <name evidence="2" type="ORF">O0R46_07460</name>
</gene>
<reference evidence="2" key="1">
    <citation type="submission" date="2022-12" db="EMBL/GenBank/DDBJ databases">
        <title>Peptostreptococcus.</title>
        <authorList>
            <person name="Lee S.H."/>
        </authorList>
    </citation>
    <scope>NUCLEOTIDE SEQUENCE</scope>
    <source>
        <strain evidence="2">CBA3647</strain>
    </source>
</reference>
<feature type="transmembrane region" description="Helical" evidence="1">
    <location>
        <begin position="56"/>
        <end position="73"/>
    </location>
</feature>
<keyword evidence="1" id="KW-1133">Transmembrane helix</keyword>
<evidence type="ECO:0000313" key="2">
    <source>
        <dbReference type="EMBL" id="WAW14432.1"/>
    </source>
</evidence>
<protein>
    <submittedName>
        <fullName evidence="2">DUF1097 domain-containing protein</fullName>
    </submittedName>
</protein>
<dbReference type="RefSeq" id="WP_269311109.1">
    <property type="nucleotide sequence ID" value="NZ_CP114052.1"/>
</dbReference>
<keyword evidence="1" id="KW-0472">Membrane</keyword>
<feature type="transmembrane region" description="Helical" evidence="1">
    <location>
        <begin position="103"/>
        <end position="125"/>
    </location>
</feature>
<feature type="transmembrane region" description="Helical" evidence="1">
    <location>
        <begin position="29"/>
        <end position="44"/>
    </location>
</feature>
<dbReference type="Pfam" id="PF06496">
    <property type="entry name" value="DUF1097"/>
    <property type="match status" value="1"/>
</dbReference>
<dbReference type="Proteomes" id="UP001164187">
    <property type="component" value="Chromosome"/>
</dbReference>
<evidence type="ECO:0000256" key="1">
    <source>
        <dbReference type="SAM" id="Phobius"/>
    </source>
</evidence>
<dbReference type="InterPro" id="IPR009476">
    <property type="entry name" value="DUF1097"/>
</dbReference>
<keyword evidence="3" id="KW-1185">Reference proteome</keyword>
<dbReference type="EMBL" id="CP114052">
    <property type="protein sequence ID" value="WAW14432.1"/>
    <property type="molecule type" value="Genomic_DNA"/>
</dbReference>
<proteinExistence type="predicted"/>
<feature type="transmembrane region" description="Helical" evidence="1">
    <location>
        <begin position="131"/>
        <end position="148"/>
    </location>
</feature>
<accession>A0ABY7JR57</accession>
<keyword evidence="1" id="KW-0812">Transmembrane</keyword>
<organism evidence="2 3">
    <name type="scientific">Peptostreptococcus equinus</name>
    <dbReference type="NCBI Taxonomy" id="3003601"/>
    <lineage>
        <taxon>Bacteria</taxon>
        <taxon>Bacillati</taxon>
        <taxon>Bacillota</taxon>
        <taxon>Clostridia</taxon>
        <taxon>Peptostreptococcales</taxon>
        <taxon>Peptostreptococcaceae</taxon>
        <taxon>Peptostreptococcus</taxon>
    </lineage>
</organism>